<evidence type="ECO:0000313" key="2">
    <source>
        <dbReference type="EMBL" id="APT84185.1"/>
    </source>
</evidence>
<gene>
    <name evidence="2" type="ORF">CAQU_02850</name>
</gene>
<dbReference type="RefSeq" id="WP_075725017.1">
    <property type="nucleotide sequence ID" value="NZ_CP009245.1"/>
</dbReference>
<dbReference type="InterPro" id="IPR010428">
    <property type="entry name" value="Zincin_1"/>
</dbReference>
<dbReference type="Pfam" id="PF06262">
    <property type="entry name" value="Zincin_1"/>
    <property type="match status" value="1"/>
</dbReference>
<evidence type="ECO:0008006" key="4">
    <source>
        <dbReference type="Google" id="ProtNLM"/>
    </source>
</evidence>
<dbReference type="InterPro" id="IPR038555">
    <property type="entry name" value="Zincin_1_sf"/>
</dbReference>
<name>A0A1L7CEC4_9CORY</name>
<feature type="region of interest" description="Disordered" evidence="1">
    <location>
        <begin position="1"/>
        <end position="21"/>
    </location>
</feature>
<evidence type="ECO:0000256" key="1">
    <source>
        <dbReference type="SAM" id="MobiDB-lite"/>
    </source>
</evidence>
<sequence length="151" mass="16833">MHTRAFRDRHGRGQRGPIMPQSIPRFASRSQRFDDLVRNAYAPIAENFAEELAHVDVAVDMIPRMRLISSNTILPDEVCADGAVPLGRVIPAGVDAQGQPTRPRIVVFRRPIEARAATAEEREALLERVLTNLVATHLNVSPTDIDPTYEM</sequence>
<dbReference type="EMBL" id="CP009245">
    <property type="protein sequence ID" value="APT84185.1"/>
    <property type="molecule type" value="Genomic_DNA"/>
</dbReference>
<accession>A0A1L7CEC4</accession>
<keyword evidence="3" id="KW-1185">Reference proteome</keyword>
<dbReference type="OrthoDB" id="4966605at2"/>
<dbReference type="KEGG" id="caqu:CAQU_02850"/>
<dbReference type="STRING" id="1431546.CAQU_02850"/>
<evidence type="ECO:0000313" key="3">
    <source>
        <dbReference type="Proteomes" id="UP000185478"/>
    </source>
</evidence>
<dbReference type="AlphaFoldDB" id="A0A1L7CEC4"/>
<organism evidence="2 3">
    <name type="scientific">Corynebacterium aquilae DSM 44791</name>
    <dbReference type="NCBI Taxonomy" id="1431546"/>
    <lineage>
        <taxon>Bacteria</taxon>
        <taxon>Bacillati</taxon>
        <taxon>Actinomycetota</taxon>
        <taxon>Actinomycetes</taxon>
        <taxon>Mycobacteriales</taxon>
        <taxon>Corynebacteriaceae</taxon>
        <taxon>Corynebacterium</taxon>
    </lineage>
</organism>
<dbReference type="SUPFAM" id="SSF55486">
    <property type="entry name" value="Metalloproteases ('zincins'), catalytic domain"/>
    <property type="match status" value="1"/>
</dbReference>
<proteinExistence type="predicted"/>
<dbReference type="CDD" id="cd12954">
    <property type="entry name" value="MMP_TTHA0227_like_1"/>
    <property type="match status" value="1"/>
</dbReference>
<dbReference type="Gene3D" id="3.30.2010.20">
    <property type="match status" value="1"/>
</dbReference>
<dbReference type="Proteomes" id="UP000185478">
    <property type="component" value="Chromosome"/>
</dbReference>
<protein>
    <recommendedName>
        <fullName evidence="4">Metallopeptidase family protein</fullName>
    </recommendedName>
</protein>
<reference evidence="2 3" key="1">
    <citation type="submission" date="2014-08" db="EMBL/GenBank/DDBJ databases">
        <title>Complete genome sequence of Corynebacterium aquilae S-613T(T) (=DSM 44791(T)), isolated from the choana of a healthy golden eagle.</title>
        <authorList>
            <person name="Ruckert C."/>
            <person name="Albersmeier A."/>
            <person name="Winkler A."/>
            <person name="Kalinowski J."/>
        </authorList>
    </citation>
    <scope>NUCLEOTIDE SEQUENCE [LARGE SCALE GENOMIC DNA]</scope>
    <source>
        <strain evidence="2 3">S-613</strain>
    </source>
</reference>